<evidence type="ECO:0000256" key="6">
    <source>
        <dbReference type="ARBA" id="ARBA00022607"/>
    </source>
</evidence>
<accession>A0A9L0T1L3</accession>
<dbReference type="GeneTree" id="ENSGT01030000234579"/>
<evidence type="ECO:0000256" key="21">
    <source>
        <dbReference type="ARBA" id="ARBA00041459"/>
    </source>
</evidence>
<comment type="function">
    <text evidence="17">This is the non-catalytic component of the active enzyme, which catalyzes the hydrolysis of ATP coupled with the exchange of Na(+) and K(+) ions across the plasma membrane. The exact function of the beta-3 subunit is not known.</text>
</comment>
<keyword evidence="10 23" id="KW-1133">Transmembrane helix</keyword>
<feature type="region of interest" description="Disordered" evidence="22">
    <location>
        <begin position="49"/>
        <end position="145"/>
    </location>
</feature>
<feature type="region of interest" description="Disordered" evidence="22">
    <location>
        <begin position="1"/>
        <end position="36"/>
    </location>
</feature>
<reference evidence="24 25" key="1">
    <citation type="journal article" date="2009" name="Science">
        <title>Genome sequence, comparative analysis, and population genetics of the domestic horse.</title>
        <authorList>
            <consortium name="Broad Institute Genome Sequencing Platform"/>
            <consortium name="Broad Institute Whole Genome Assembly Team"/>
            <person name="Wade C.M."/>
            <person name="Giulotto E."/>
            <person name="Sigurdsson S."/>
            <person name="Zoli M."/>
            <person name="Gnerre S."/>
            <person name="Imsland F."/>
            <person name="Lear T.L."/>
            <person name="Adelson D.L."/>
            <person name="Bailey E."/>
            <person name="Bellone R.R."/>
            <person name="Bloecker H."/>
            <person name="Distl O."/>
            <person name="Edgar R.C."/>
            <person name="Garber M."/>
            <person name="Leeb T."/>
            <person name="Mauceli E."/>
            <person name="MacLeod J.N."/>
            <person name="Penedo M.C.T."/>
            <person name="Raison J.M."/>
            <person name="Sharpe T."/>
            <person name="Vogel J."/>
            <person name="Andersson L."/>
            <person name="Antczak D.F."/>
            <person name="Biagi T."/>
            <person name="Binns M.M."/>
            <person name="Chowdhary B.P."/>
            <person name="Coleman S.J."/>
            <person name="Della Valle G."/>
            <person name="Fryc S."/>
            <person name="Guerin G."/>
            <person name="Hasegawa T."/>
            <person name="Hill E.W."/>
            <person name="Jurka J."/>
            <person name="Kiialainen A."/>
            <person name="Lindgren G."/>
            <person name="Liu J."/>
            <person name="Magnani E."/>
            <person name="Mickelson J.R."/>
            <person name="Murray J."/>
            <person name="Nergadze S.G."/>
            <person name="Onofrio R."/>
            <person name="Pedroni S."/>
            <person name="Piras M.F."/>
            <person name="Raudsepp T."/>
            <person name="Rocchi M."/>
            <person name="Roeed K.H."/>
            <person name="Ryder O.A."/>
            <person name="Searle S."/>
            <person name="Skow L."/>
            <person name="Swinburne J.E."/>
            <person name="Syvaenen A.C."/>
            <person name="Tozaki T."/>
            <person name="Valberg S.J."/>
            <person name="Vaudin M."/>
            <person name="White J.R."/>
            <person name="Zody M.C."/>
            <person name="Lander E.S."/>
            <person name="Lindblad-Toh K."/>
        </authorList>
    </citation>
    <scope>NUCLEOTIDE SEQUENCE [LARGE SCALE GENOMIC DNA]</scope>
    <source>
        <strain evidence="24 25">Thoroughbred</strain>
    </source>
</reference>
<keyword evidence="6" id="KW-0740">Sodium/potassium transport</keyword>
<dbReference type="Gene3D" id="2.60.40.1660">
    <property type="entry name" value="Na, k-atpase alpha subunit"/>
    <property type="match status" value="1"/>
</dbReference>
<dbReference type="GO" id="GO:0005890">
    <property type="term" value="C:sodium:potassium-exchanging ATPase complex"/>
    <property type="evidence" value="ECO:0007669"/>
    <property type="project" value="InterPro"/>
</dbReference>
<feature type="compositionally biased region" description="Basic and acidic residues" evidence="22">
    <location>
        <begin position="100"/>
        <end position="112"/>
    </location>
</feature>
<evidence type="ECO:0000256" key="14">
    <source>
        <dbReference type="ARBA" id="ARBA00023157"/>
    </source>
</evidence>
<keyword evidence="7 23" id="KW-0812">Transmembrane</keyword>
<evidence type="ECO:0000256" key="13">
    <source>
        <dbReference type="ARBA" id="ARBA00023136"/>
    </source>
</evidence>
<keyword evidence="5" id="KW-0633">Potassium transport</keyword>
<evidence type="ECO:0000256" key="1">
    <source>
        <dbReference type="ARBA" id="ARBA00004655"/>
    </source>
</evidence>
<evidence type="ECO:0000256" key="3">
    <source>
        <dbReference type="ARBA" id="ARBA00022448"/>
    </source>
</evidence>
<keyword evidence="8" id="KW-0630">Potassium</keyword>
<keyword evidence="16" id="KW-0739">Sodium transport</keyword>
<evidence type="ECO:0000313" key="25">
    <source>
        <dbReference type="Proteomes" id="UP000002281"/>
    </source>
</evidence>
<reference evidence="24" key="3">
    <citation type="submission" date="2025-09" db="UniProtKB">
        <authorList>
            <consortium name="Ensembl"/>
        </authorList>
    </citation>
    <scope>IDENTIFICATION</scope>
    <source>
        <strain evidence="24">Thoroughbred</strain>
    </source>
</reference>
<comment type="subcellular location">
    <subcellularLocation>
        <location evidence="1">Apical cell membrane</location>
        <topology evidence="1">Single-pass type II membrane protein</topology>
    </subcellularLocation>
    <subcellularLocation>
        <location evidence="18">Basolateral cell membrane</location>
        <topology evidence="18">Single-pass type II membrane protein</topology>
    </subcellularLocation>
</comment>
<dbReference type="GO" id="GO:0006814">
    <property type="term" value="P:sodium ion transport"/>
    <property type="evidence" value="ECO:0007669"/>
    <property type="project" value="UniProtKB-KW"/>
</dbReference>
<dbReference type="AlphaFoldDB" id="A0A9L0T1L3"/>
<keyword evidence="9" id="KW-0735">Signal-anchor</keyword>
<dbReference type="Ensembl" id="ENSECAT00000141290.1">
    <property type="protein sequence ID" value="ENSECAP00000080405.1"/>
    <property type="gene ID" value="ENSECAG00000019885.3"/>
</dbReference>
<evidence type="ECO:0000256" key="20">
    <source>
        <dbReference type="ARBA" id="ARBA00041204"/>
    </source>
</evidence>
<keyword evidence="15" id="KW-0325">Glycoprotein</keyword>
<dbReference type="NCBIfam" id="TIGR01107">
    <property type="entry name" value="Na_K_ATPase_bet"/>
    <property type="match status" value="1"/>
</dbReference>
<dbReference type="FunFam" id="2.60.40.1660:FF:000005">
    <property type="entry name" value="Sodium/potassium-transporting ATPase subunit beta"/>
    <property type="match status" value="1"/>
</dbReference>
<dbReference type="GO" id="GO:0006813">
    <property type="term" value="P:potassium ion transport"/>
    <property type="evidence" value="ECO:0007669"/>
    <property type="project" value="UniProtKB-KW"/>
</dbReference>
<feature type="transmembrane region" description="Helical" evidence="23">
    <location>
        <begin position="208"/>
        <end position="232"/>
    </location>
</feature>
<keyword evidence="13 23" id="KW-0472">Membrane</keyword>
<evidence type="ECO:0000256" key="12">
    <source>
        <dbReference type="ARBA" id="ARBA00023065"/>
    </source>
</evidence>
<dbReference type="GO" id="GO:0016323">
    <property type="term" value="C:basolateral plasma membrane"/>
    <property type="evidence" value="ECO:0007669"/>
    <property type="project" value="UniProtKB-SubCell"/>
</dbReference>
<keyword evidence="4" id="KW-1003">Cell membrane</keyword>
<evidence type="ECO:0000256" key="15">
    <source>
        <dbReference type="ARBA" id="ARBA00023180"/>
    </source>
</evidence>
<comment type="similarity">
    <text evidence="2">Belongs to the X(+)/potassium ATPases subunit beta family.</text>
</comment>
<keyword evidence="25" id="KW-1185">Reference proteome</keyword>
<evidence type="ECO:0000256" key="22">
    <source>
        <dbReference type="SAM" id="MobiDB-lite"/>
    </source>
</evidence>
<keyword evidence="12" id="KW-0406">Ion transport</keyword>
<evidence type="ECO:0000256" key="11">
    <source>
        <dbReference type="ARBA" id="ARBA00023053"/>
    </source>
</evidence>
<proteinExistence type="inferred from homology"/>
<dbReference type="PANTHER" id="PTHR11523:SF47">
    <property type="entry name" value="SODIUM_POTASSIUM-TRANSPORTING ATPASE SUBUNIT BETA-3"/>
    <property type="match status" value="1"/>
</dbReference>
<protein>
    <recommendedName>
        <fullName evidence="20">Sodium/potassium-transporting ATPase subunit beta-3</fullName>
    </recommendedName>
    <alternativeName>
        <fullName evidence="21">Sodium/potassium-dependent ATPase subunit beta-3</fullName>
    </alternativeName>
</protein>
<sequence>AGGGPGRGRGREVRPRPPHSPGGGGGGGGAARPHSFFAGRAGSFLRARSGLTCCPGLPPRAAPEAGDPCPEPSPSERAGPRARPPLSERERPWRRRRRPREPAAARRAERKFPLPPLSCDPTTLRPRPVGRAREGSAWGPPDVRREGLAGRATAGRWNWDPGKTAEKVLEVPFSQSPAPVLGHASVKALLWRSDSIPSWVSDCRGEGLILLFYLVFYGFLAALFSFTMWAMLQTLNDEVPKYRDQIPSPGLMVFPKPVTALDYSFRVSDPESYRGYVDDLTKFLKSYDLEEQKNLTACPDGALREQKGPTYTACQFPVVSLKGCSGVEDPEFGYSTGNPCILVKMNRIIGLKPQGKPRINCISKGEKTATLSTYPSNGTIDLKYFPYYGKKLHVRYLQPLVAVQVAFNTTSTGKEVTVECKIDGSPNLRNQDDRDKFLGRVVFKITMHA</sequence>
<dbReference type="Proteomes" id="UP000002281">
    <property type="component" value="Chromosome 16"/>
</dbReference>
<keyword evidence="14" id="KW-1015">Disulfide bond</keyword>
<evidence type="ECO:0000256" key="9">
    <source>
        <dbReference type="ARBA" id="ARBA00022968"/>
    </source>
</evidence>
<evidence type="ECO:0000256" key="5">
    <source>
        <dbReference type="ARBA" id="ARBA00022538"/>
    </source>
</evidence>
<organism evidence="24 25">
    <name type="scientific">Equus caballus</name>
    <name type="common">Horse</name>
    <dbReference type="NCBI Taxonomy" id="9796"/>
    <lineage>
        <taxon>Eukaryota</taxon>
        <taxon>Metazoa</taxon>
        <taxon>Chordata</taxon>
        <taxon>Craniata</taxon>
        <taxon>Vertebrata</taxon>
        <taxon>Euteleostomi</taxon>
        <taxon>Mammalia</taxon>
        <taxon>Eutheria</taxon>
        <taxon>Laurasiatheria</taxon>
        <taxon>Perissodactyla</taxon>
        <taxon>Equidae</taxon>
        <taxon>Equus</taxon>
    </lineage>
</organism>
<name>A0A9L0T1L3_HORSE</name>
<dbReference type="InterPro" id="IPR038702">
    <property type="entry name" value="Na/K_ATPase_sub_beta_sf"/>
</dbReference>
<keyword evidence="11" id="KW-0915">Sodium</keyword>
<evidence type="ECO:0000256" key="23">
    <source>
        <dbReference type="SAM" id="Phobius"/>
    </source>
</evidence>
<evidence type="ECO:0000256" key="16">
    <source>
        <dbReference type="ARBA" id="ARBA00023201"/>
    </source>
</evidence>
<dbReference type="InterPro" id="IPR000402">
    <property type="entry name" value="Na/K_ATPase_sub_beta"/>
</dbReference>
<evidence type="ECO:0000256" key="4">
    <source>
        <dbReference type="ARBA" id="ARBA00022475"/>
    </source>
</evidence>
<evidence type="ECO:0000256" key="7">
    <source>
        <dbReference type="ARBA" id="ARBA00022692"/>
    </source>
</evidence>
<evidence type="ECO:0000256" key="17">
    <source>
        <dbReference type="ARBA" id="ARBA00037667"/>
    </source>
</evidence>
<dbReference type="PANTHER" id="PTHR11523">
    <property type="entry name" value="SODIUM/POTASSIUM-DEPENDENT ATPASE BETA SUBUNIT"/>
    <property type="match status" value="1"/>
</dbReference>
<evidence type="ECO:0000256" key="2">
    <source>
        <dbReference type="ARBA" id="ARBA00005876"/>
    </source>
</evidence>
<evidence type="ECO:0000256" key="18">
    <source>
        <dbReference type="ARBA" id="ARBA00037810"/>
    </source>
</evidence>
<keyword evidence="3" id="KW-0813">Transport</keyword>
<evidence type="ECO:0000256" key="10">
    <source>
        <dbReference type="ARBA" id="ARBA00022989"/>
    </source>
</evidence>
<comment type="subunit">
    <text evidence="19">The sodium/potassium-transporting ATPase is composed of a catalytic alpha subunit, an auxiliary non-catalytic beta subunit and an additional regulatory subunit. Interacts with catalytic alpha subunit ATP12A.</text>
</comment>
<gene>
    <name evidence="24" type="primary">ATP1B3</name>
</gene>
<evidence type="ECO:0000256" key="19">
    <source>
        <dbReference type="ARBA" id="ARBA00038625"/>
    </source>
</evidence>
<evidence type="ECO:0000256" key="8">
    <source>
        <dbReference type="ARBA" id="ARBA00022958"/>
    </source>
</evidence>
<evidence type="ECO:0000313" key="24">
    <source>
        <dbReference type="Ensembl" id="ENSECAP00000080405.1"/>
    </source>
</evidence>
<feature type="compositionally biased region" description="Gly residues" evidence="22">
    <location>
        <begin position="21"/>
        <end position="30"/>
    </location>
</feature>
<dbReference type="GO" id="GO:0016324">
    <property type="term" value="C:apical plasma membrane"/>
    <property type="evidence" value="ECO:0007669"/>
    <property type="project" value="UniProtKB-SubCell"/>
</dbReference>
<reference evidence="24" key="2">
    <citation type="submission" date="2025-08" db="UniProtKB">
        <authorList>
            <consortium name="Ensembl"/>
        </authorList>
    </citation>
    <scope>IDENTIFICATION</scope>
    <source>
        <strain evidence="24">Thoroughbred</strain>
    </source>
</reference>
<dbReference type="Pfam" id="PF00287">
    <property type="entry name" value="Na_K-ATPase"/>
    <property type="match status" value="1"/>
</dbReference>